<keyword evidence="4" id="KW-1003">Cell membrane</keyword>
<dbReference type="SUPFAM" id="SSF81345">
    <property type="entry name" value="ABC transporter involved in vitamin B12 uptake, BtuC"/>
    <property type="match status" value="1"/>
</dbReference>
<dbReference type="NCBIfam" id="NF007760">
    <property type="entry name" value="PRK10441.1"/>
    <property type="match status" value="1"/>
</dbReference>
<dbReference type="STRING" id="642227.HA49_03645"/>
<keyword evidence="5 8" id="KW-0812">Transmembrane</keyword>
<dbReference type="eggNOG" id="COG0609">
    <property type="taxonomic scope" value="Bacteria"/>
</dbReference>
<dbReference type="InterPro" id="IPR000522">
    <property type="entry name" value="ABC_transptr_permease_BtuC"/>
</dbReference>
<evidence type="ECO:0000256" key="8">
    <source>
        <dbReference type="SAM" id="Phobius"/>
    </source>
</evidence>
<dbReference type="FunFam" id="1.10.3470.10:FF:000001">
    <property type="entry name" value="Vitamin B12 ABC transporter permease BtuC"/>
    <property type="match status" value="1"/>
</dbReference>
<dbReference type="AlphaFoldDB" id="A0A095VUS4"/>
<feature type="transmembrane region" description="Helical" evidence="8">
    <location>
        <begin position="147"/>
        <end position="168"/>
    </location>
</feature>
<feature type="transmembrane region" description="Helical" evidence="8">
    <location>
        <begin position="304"/>
        <end position="322"/>
    </location>
</feature>
<keyword evidence="10" id="KW-1185">Reference proteome</keyword>
<evidence type="ECO:0000256" key="2">
    <source>
        <dbReference type="ARBA" id="ARBA00007935"/>
    </source>
</evidence>
<accession>A0A095VUS4</accession>
<evidence type="ECO:0008006" key="11">
    <source>
        <dbReference type="Google" id="ProtNLM"/>
    </source>
</evidence>
<sequence length="330" mass="34360">MRQPYLLILLLLLFTLLTILSLIAGSKMIPVTETWQSLFSPEHCVSQDCTIIRFARLPRTLAGIAAGISLGLAGALMQTLTRNPLADPGILGVNSGASFAIVLGIALTGADTPQAWLGFAFGGAILALLIVALTGAAAGGRVNPVRLTLAGVALAAVLEGMTNGLSLMNPEIYDHLRFWLSGSLDIRQFTSLAVISPAIFLATVLSLLLSKSLNNLSMGGDLAVTLGTRVFRTQLTGLVAVAVLAGSATALTGPVAFVGLMAPHLGRFLTGADHRRLLPVTLLLTPCLLLAADIAGRFMAVGELRVSIVTALIGAPVLIFLIRRQSRGGV</sequence>
<dbReference type="GO" id="GO:0005886">
    <property type="term" value="C:plasma membrane"/>
    <property type="evidence" value="ECO:0007669"/>
    <property type="project" value="UniProtKB-SubCell"/>
</dbReference>
<dbReference type="CDD" id="cd06550">
    <property type="entry name" value="TM_ABC_iron-siderophores_like"/>
    <property type="match status" value="1"/>
</dbReference>
<reference evidence="9" key="1">
    <citation type="submission" date="2014-12" db="EMBL/GenBank/DDBJ databases">
        <title>The draft genome of the Tatumella morbirosei type strain, LMG23360T isolated from pineapple rot.</title>
        <authorList>
            <person name="Smits T.H."/>
            <person name="Palmer M."/>
            <person name="Venter S.N."/>
            <person name="Duffy B."/>
            <person name="Steenkamp E.T."/>
            <person name="Chan W.Y."/>
            <person name="Coutinho T.A."/>
            <person name="Coetzee M.P."/>
            <person name="De Maayer P."/>
        </authorList>
    </citation>
    <scope>NUCLEOTIDE SEQUENCE [LARGE SCALE GENOMIC DNA]</scope>
    <source>
        <strain evidence="9">LMG 23360</strain>
    </source>
</reference>
<dbReference type="PANTHER" id="PTHR30472">
    <property type="entry name" value="FERRIC ENTEROBACTIN TRANSPORT SYSTEM PERMEASE PROTEIN"/>
    <property type="match status" value="1"/>
</dbReference>
<dbReference type="Pfam" id="PF01032">
    <property type="entry name" value="FecCD"/>
    <property type="match status" value="1"/>
</dbReference>
<feature type="transmembrane region" description="Helical" evidence="8">
    <location>
        <begin position="277"/>
        <end position="295"/>
    </location>
</feature>
<keyword evidence="7 8" id="KW-0472">Membrane</keyword>
<organism evidence="9 10">
    <name type="scientific">Tatumella morbirosei</name>
    <dbReference type="NCBI Taxonomy" id="642227"/>
    <lineage>
        <taxon>Bacteria</taxon>
        <taxon>Pseudomonadati</taxon>
        <taxon>Pseudomonadota</taxon>
        <taxon>Gammaproteobacteria</taxon>
        <taxon>Enterobacterales</taxon>
        <taxon>Erwiniaceae</taxon>
        <taxon>Tatumella</taxon>
    </lineage>
</organism>
<comment type="subcellular location">
    <subcellularLocation>
        <location evidence="1">Cell membrane</location>
        <topology evidence="1">Multi-pass membrane protein</topology>
    </subcellularLocation>
</comment>
<evidence type="ECO:0000256" key="5">
    <source>
        <dbReference type="ARBA" id="ARBA00022692"/>
    </source>
</evidence>
<evidence type="ECO:0000313" key="9">
    <source>
        <dbReference type="EMBL" id="KGD78475.1"/>
    </source>
</evidence>
<dbReference type="EMBL" id="JPKR02000005">
    <property type="protein sequence ID" value="KGD78475.1"/>
    <property type="molecule type" value="Genomic_DNA"/>
</dbReference>
<dbReference type="GO" id="GO:0022857">
    <property type="term" value="F:transmembrane transporter activity"/>
    <property type="evidence" value="ECO:0007669"/>
    <property type="project" value="InterPro"/>
</dbReference>
<dbReference type="GO" id="GO:0033214">
    <property type="term" value="P:siderophore-iron import into cell"/>
    <property type="evidence" value="ECO:0007669"/>
    <property type="project" value="TreeGrafter"/>
</dbReference>
<keyword evidence="6 8" id="KW-1133">Transmembrane helix</keyword>
<evidence type="ECO:0000256" key="3">
    <source>
        <dbReference type="ARBA" id="ARBA00022448"/>
    </source>
</evidence>
<feature type="transmembrane region" description="Helical" evidence="8">
    <location>
        <begin position="89"/>
        <end position="110"/>
    </location>
</feature>
<feature type="transmembrane region" description="Helical" evidence="8">
    <location>
        <begin position="116"/>
        <end position="135"/>
    </location>
</feature>
<evidence type="ECO:0000256" key="4">
    <source>
        <dbReference type="ARBA" id="ARBA00022475"/>
    </source>
</evidence>
<dbReference type="Proteomes" id="UP000029577">
    <property type="component" value="Unassembled WGS sequence"/>
</dbReference>
<feature type="transmembrane region" description="Helical" evidence="8">
    <location>
        <begin position="60"/>
        <end position="77"/>
    </location>
</feature>
<dbReference type="InterPro" id="IPR037294">
    <property type="entry name" value="ABC_BtuC-like"/>
</dbReference>
<proteinExistence type="inferred from homology"/>
<feature type="transmembrane region" description="Helical" evidence="8">
    <location>
        <begin position="188"/>
        <end position="209"/>
    </location>
</feature>
<feature type="transmembrane region" description="Helical" evidence="8">
    <location>
        <begin position="235"/>
        <end position="257"/>
    </location>
</feature>
<evidence type="ECO:0000256" key="6">
    <source>
        <dbReference type="ARBA" id="ARBA00022989"/>
    </source>
</evidence>
<comment type="similarity">
    <text evidence="2">Belongs to the binding-protein-dependent transport system permease family. FecCD subfamily.</text>
</comment>
<name>A0A095VUS4_9GAMM</name>
<evidence type="ECO:0000256" key="7">
    <source>
        <dbReference type="ARBA" id="ARBA00023136"/>
    </source>
</evidence>
<protein>
    <recommendedName>
        <fullName evidence="11">ABC transporter permease</fullName>
    </recommendedName>
</protein>
<keyword evidence="3" id="KW-0813">Transport</keyword>
<dbReference type="PANTHER" id="PTHR30472:SF1">
    <property type="entry name" value="FE(3+) DICITRATE TRANSPORT SYSTEM PERMEASE PROTEIN FECC-RELATED"/>
    <property type="match status" value="1"/>
</dbReference>
<comment type="caution">
    <text evidence="9">The sequence shown here is derived from an EMBL/GenBank/DDBJ whole genome shotgun (WGS) entry which is preliminary data.</text>
</comment>
<evidence type="ECO:0000256" key="1">
    <source>
        <dbReference type="ARBA" id="ARBA00004651"/>
    </source>
</evidence>
<evidence type="ECO:0000313" key="10">
    <source>
        <dbReference type="Proteomes" id="UP000029577"/>
    </source>
</evidence>
<dbReference type="Gene3D" id="1.10.3470.10">
    <property type="entry name" value="ABC transporter involved in vitamin B12 uptake, BtuC"/>
    <property type="match status" value="1"/>
</dbReference>
<gene>
    <name evidence="9" type="ORF">HA49_03645</name>
</gene>